<protein>
    <submittedName>
        <fullName evidence="1">Uncharacterized protein</fullName>
    </submittedName>
</protein>
<keyword evidence="2" id="KW-1185">Reference proteome</keyword>
<proteinExistence type="predicted"/>
<reference evidence="1" key="1">
    <citation type="submission" date="2023-07" db="EMBL/GenBank/DDBJ databases">
        <title>draft genome sequence of fig (Ficus carica).</title>
        <authorList>
            <person name="Takahashi T."/>
            <person name="Nishimura K."/>
        </authorList>
    </citation>
    <scope>NUCLEOTIDE SEQUENCE</scope>
</reference>
<accession>A0AA88A171</accession>
<name>A0AA88A171_FICCA</name>
<organism evidence="1 2">
    <name type="scientific">Ficus carica</name>
    <name type="common">Common fig</name>
    <dbReference type="NCBI Taxonomy" id="3494"/>
    <lineage>
        <taxon>Eukaryota</taxon>
        <taxon>Viridiplantae</taxon>
        <taxon>Streptophyta</taxon>
        <taxon>Embryophyta</taxon>
        <taxon>Tracheophyta</taxon>
        <taxon>Spermatophyta</taxon>
        <taxon>Magnoliopsida</taxon>
        <taxon>eudicotyledons</taxon>
        <taxon>Gunneridae</taxon>
        <taxon>Pentapetalae</taxon>
        <taxon>rosids</taxon>
        <taxon>fabids</taxon>
        <taxon>Rosales</taxon>
        <taxon>Moraceae</taxon>
        <taxon>Ficeae</taxon>
        <taxon>Ficus</taxon>
    </lineage>
</organism>
<sequence length="84" mass="9133">MIKNGFVRIDEVLHEIAADLHHQEQICNKKSTPVIGKLGRPSNSRDRAISGARTPSMISNREREIGLETLLANSGAISATIGQI</sequence>
<evidence type="ECO:0000313" key="2">
    <source>
        <dbReference type="Proteomes" id="UP001187192"/>
    </source>
</evidence>
<dbReference type="Gramene" id="FCD_00030736-RA">
    <property type="protein sequence ID" value="FCD_00030736-RA:cds"/>
    <property type="gene ID" value="FCD_00030736"/>
</dbReference>
<dbReference type="EMBL" id="BTGU01000026">
    <property type="protein sequence ID" value="GMN47729.1"/>
    <property type="molecule type" value="Genomic_DNA"/>
</dbReference>
<dbReference type="Proteomes" id="UP001187192">
    <property type="component" value="Unassembled WGS sequence"/>
</dbReference>
<dbReference type="AlphaFoldDB" id="A0AA88A171"/>
<evidence type="ECO:0000313" key="1">
    <source>
        <dbReference type="EMBL" id="GMN47729.1"/>
    </source>
</evidence>
<gene>
    <name evidence="1" type="ORF">TIFTF001_016905</name>
</gene>
<comment type="caution">
    <text evidence="1">The sequence shown here is derived from an EMBL/GenBank/DDBJ whole genome shotgun (WGS) entry which is preliminary data.</text>
</comment>